<evidence type="ECO:0000256" key="1">
    <source>
        <dbReference type="SAM" id="MobiDB-lite"/>
    </source>
</evidence>
<accession>A0A9W8GHM1</accession>
<feature type="compositionally biased region" description="Basic residues" evidence="1">
    <location>
        <begin position="32"/>
        <end position="41"/>
    </location>
</feature>
<feature type="compositionally biased region" description="Basic residues" evidence="1">
    <location>
        <begin position="8"/>
        <end position="18"/>
    </location>
</feature>
<evidence type="ECO:0000313" key="2">
    <source>
        <dbReference type="EMBL" id="KAJ2683568.1"/>
    </source>
</evidence>
<proteinExistence type="predicted"/>
<evidence type="ECO:0000313" key="3">
    <source>
        <dbReference type="Proteomes" id="UP001151516"/>
    </source>
</evidence>
<dbReference type="AlphaFoldDB" id="A0A9W8GHM1"/>
<feature type="non-terminal residue" evidence="2">
    <location>
        <position position="1"/>
    </location>
</feature>
<name>A0A9W8GHM1_9FUNG</name>
<reference evidence="2" key="1">
    <citation type="submission" date="2022-07" db="EMBL/GenBank/DDBJ databases">
        <title>Phylogenomic reconstructions and comparative analyses of Kickxellomycotina fungi.</title>
        <authorList>
            <person name="Reynolds N.K."/>
            <person name="Stajich J.E."/>
            <person name="Barry K."/>
            <person name="Grigoriev I.V."/>
            <person name="Crous P."/>
            <person name="Smith M.E."/>
        </authorList>
    </citation>
    <scope>NUCLEOTIDE SEQUENCE</scope>
    <source>
        <strain evidence="2">CBS 109367</strain>
    </source>
</reference>
<protein>
    <submittedName>
        <fullName evidence="2">Uncharacterized protein</fullName>
    </submittedName>
</protein>
<organism evidence="2 3">
    <name type="scientific">Coemansia spiralis</name>
    <dbReference type="NCBI Taxonomy" id="417178"/>
    <lineage>
        <taxon>Eukaryota</taxon>
        <taxon>Fungi</taxon>
        <taxon>Fungi incertae sedis</taxon>
        <taxon>Zoopagomycota</taxon>
        <taxon>Kickxellomycotina</taxon>
        <taxon>Kickxellomycetes</taxon>
        <taxon>Kickxellales</taxon>
        <taxon>Kickxellaceae</taxon>
        <taxon>Coemansia</taxon>
    </lineage>
</organism>
<keyword evidence="3" id="KW-1185">Reference proteome</keyword>
<dbReference type="EMBL" id="JANBTX010000278">
    <property type="protein sequence ID" value="KAJ2683568.1"/>
    <property type="molecule type" value="Genomic_DNA"/>
</dbReference>
<feature type="region of interest" description="Disordered" evidence="1">
    <location>
        <begin position="1"/>
        <end position="43"/>
    </location>
</feature>
<dbReference type="Proteomes" id="UP001151516">
    <property type="component" value="Unassembled WGS sequence"/>
</dbReference>
<sequence>SAEPSTPSKKKSKKKRKHAADYDSLEPDEGHRKKKNKKKRMSNVVVKIESGVGKATTNTENGQADYAGIVVKIEM</sequence>
<comment type="caution">
    <text evidence="2">The sequence shown here is derived from an EMBL/GenBank/DDBJ whole genome shotgun (WGS) entry which is preliminary data.</text>
</comment>
<gene>
    <name evidence="2" type="ORF">IWW39_005433</name>
</gene>